<dbReference type="eggNOG" id="ENOG5033C1H">
    <property type="taxonomic scope" value="Bacteria"/>
</dbReference>
<keyword evidence="6" id="KW-1185">Reference proteome</keyword>
<keyword evidence="3" id="KW-0378">Hydrolase</keyword>
<dbReference type="KEGG" id="dgi:Desgi_4383"/>
<evidence type="ECO:0000256" key="1">
    <source>
        <dbReference type="ARBA" id="ARBA00001946"/>
    </source>
</evidence>
<gene>
    <name evidence="5" type="ORF">Desgi_4383</name>
</gene>
<evidence type="ECO:0000256" key="2">
    <source>
        <dbReference type="ARBA" id="ARBA00022722"/>
    </source>
</evidence>
<proteinExistence type="predicted"/>
<dbReference type="HOGENOM" id="CLU_164611_0_0_9"/>
<dbReference type="Gene3D" id="3.40.1350.10">
    <property type="match status" value="1"/>
</dbReference>
<dbReference type="InterPro" id="IPR014883">
    <property type="entry name" value="VRR_NUC"/>
</dbReference>
<dbReference type="SUPFAM" id="SSF52980">
    <property type="entry name" value="Restriction endonuclease-like"/>
    <property type="match status" value="1"/>
</dbReference>
<evidence type="ECO:0000259" key="4">
    <source>
        <dbReference type="SMART" id="SM00990"/>
    </source>
</evidence>
<feature type="domain" description="VRR-NUC" evidence="4">
    <location>
        <begin position="1"/>
        <end position="83"/>
    </location>
</feature>
<dbReference type="GO" id="GO:0003676">
    <property type="term" value="F:nucleic acid binding"/>
    <property type="evidence" value="ECO:0007669"/>
    <property type="project" value="InterPro"/>
</dbReference>
<dbReference type="AlphaFoldDB" id="R4KSR0"/>
<comment type="cofactor">
    <cofactor evidence="1">
        <name>Mg(2+)</name>
        <dbReference type="ChEBI" id="CHEBI:18420"/>
    </cofactor>
</comment>
<keyword evidence="2" id="KW-0540">Nuclease</keyword>
<dbReference type="SMART" id="SM00990">
    <property type="entry name" value="VRR_NUC"/>
    <property type="match status" value="1"/>
</dbReference>
<dbReference type="RefSeq" id="WP_015618021.1">
    <property type="nucleotide sequence ID" value="NC_021184.1"/>
</dbReference>
<evidence type="ECO:0000313" key="5">
    <source>
        <dbReference type="EMBL" id="AGL03625.1"/>
    </source>
</evidence>
<protein>
    <submittedName>
        <fullName evidence="5">VRR-NUC domain-containing protein</fullName>
    </submittedName>
</protein>
<reference evidence="5 6" key="1">
    <citation type="submission" date="2012-01" db="EMBL/GenBank/DDBJ databases">
        <title>Complete sequence of Desulfotomaculum gibsoniae DSM 7213.</title>
        <authorList>
            <consortium name="US DOE Joint Genome Institute"/>
            <person name="Lucas S."/>
            <person name="Han J."/>
            <person name="Lapidus A."/>
            <person name="Cheng J.-F."/>
            <person name="Goodwin L."/>
            <person name="Pitluck S."/>
            <person name="Peters L."/>
            <person name="Ovchinnikova G."/>
            <person name="Teshima H."/>
            <person name="Detter J.C."/>
            <person name="Han C."/>
            <person name="Tapia R."/>
            <person name="Land M."/>
            <person name="Hauser L."/>
            <person name="Kyrpides N."/>
            <person name="Ivanova N."/>
            <person name="Pagani I."/>
            <person name="Parshina S."/>
            <person name="Plugge C."/>
            <person name="Muyzer G."/>
            <person name="Kuever J."/>
            <person name="Ivanova A."/>
            <person name="Nazina T."/>
            <person name="Klenk H.-P."/>
            <person name="Brambilla E."/>
            <person name="Spring S."/>
            <person name="Stams A.F."/>
            <person name="Woyke T."/>
        </authorList>
    </citation>
    <scope>NUCLEOTIDE SEQUENCE [LARGE SCALE GENOMIC DNA]</scope>
    <source>
        <strain evidence="5 6">DSM 7213</strain>
    </source>
</reference>
<dbReference type="EMBL" id="CP003273">
    <property type="protein sequence ID" value="AGL03625.1"/>
    <property type="molecule type" value="Genomic_DNA"/>
</dbReference>
<dbReference type="GO" id="GO:0016788">
    <property type="term" value="F:hydrolase activity, acting on ester bonds"/>
    <property type="evidence" value="ECO:0007669"/>
    <property type="project" value="InterPro"/>
</dbReference>
<dbReference type="InterPro" id="IPR011856">
    <property type="entry name" value="tRNA_endonuc-like_dom_sf"/>
</dbReference>
<dbReference type="OrthoDB" id="1682640at2"/>
<dbReference type="GO" id="GO:0004518">
    <property type="term" value="F:nuclease activity"/>
    <property type="evidence" value="ECO:0007669"/>
    <property type="project" value="UniProtKB-KW"/>
</dbReference>
<evidence type="ECO:0000313" key="6">
    <source>
        <dbReference type="Proteomes" id="UP000013520"/>
    </source>
</evidence>
<dbReference type="Proteomes" id="UP000013520">
    <property type="component" value="Chromosome"/>
</dbReference>
<organism evidence="5 6">
    <name type="scientific">Desulfoscipio gibsoniae DSM 7213</name>
    <dbReference type="NCBI Taxonomy" id="767817"/>
    <lineage>
        <taxon>Bacteria</taxon>
        <taxon>Bacillati</taxon>
        <taxon>Bacillota</taxon>
        <taxon>Clostridia</taxon>
        <taxon>Eubacteriales</taxon>
        <taxon>Desulfallaceae</taxon>
        <taxon>Desulfoscipio</taxon>
    </lineage>
</organism>
<dbReference type="STRING" id="767817.Desgi_4383"/>
<accession>R4KSR0</accession>
<dbReference type="InterPro" id="IPR011335">
    <property type="entry name" value="Restrct_endonuc-II-like"/>
</dbReference>
<evidence type="ECO:0000256" key="3">
    <source>
        <dbReference type="ARBA" id="ARBA00022801"/>
    </source>
</evidence>
<name>R4KSR0_9FIRM</name>
<sequence>MTEKQLQKKVIKYLNSLPNTWFFKVWGGGFQRSGIPDLICCINGLFVALELKGTGGKSTKLQELNINNINAAGGIGLILYPADFKEFKTLVKEVSNGCGLATAELNALKNAGTNSCSDTSET</sequence>